<accession>A0A8H4ILN2</accession>
<name>A0A8H4ILN2_9PEZI</name>
<sequence length="102" mass="11195">MDEFEGWLDELGKVINLEELLGEVYGQFFEVEDDGATTEPLAEVSGNVQVANGRPGAGVGTKRKAGESEVCDLTAPLRNSEDARRDVRRRIEETEVLDLTGQ</sequence>
<organism evidence="1 2">
    <name type="scientific">Botryosphaeria dothidea</name>
    <dbReference type="NCBI Taxonomy" id="55169"/>
    <lineage>
        <taxon>Eukaryota</taxon>
        <taxon>Fungi</taxon>
        <taxon>Dikarya</taxon>
        <taxon>Ascomycota</taxon>
        <taxon>Pezizomycotina</taxon>
        <taxon>Dothideomycetes</taxon>
        <taxon>Dothideomycetes incertae sedis</taxon>
        <taxon>Botryosphaeriales</taxon>
        <taxon>Botryosphaeriaceae</taxon>
        <taxon>Botryosphaeria</taxon>
    </lineage>
</organism>
<evidence type="ECO:0000313" key="1">
    <source>
        <dbReference type="EMBL" id="KAF4303725.1"/>
    </source>
</evidence>
<dbReference type="AlphaFoldDB" id="A0A8H4ILN2"/>
<keyword evidence="2" id="KW-1185">Reference proteome</keyword>
<proteinExistence type="predicted"/>
<comment type="caution">
    <text evidence="1">The sequence shown here is derived from an EMBL/GenBank/DDBJ whole genome shotgun (WGS) entry which is preliminary data.</text>
</comment>
<dbReference type="Proteomes" id="UP000572817">
    <property type="component" value="Unassembled WGS sequence"/>
</dbReference>
<gene>
    <name evidence="1" type="ORF">GTA08_BOTSDO08309</name>
</gene>
<dbReference type="EMBL" id="WWBZ02000051">
    <property type="protein sequence ID" value="KAF4303725.1"/>
    <property type="molecule type" value="Genomic_DNA"/>
</dbReference>
<reference evidence="1" key="1">
    <citation type="submission" date="2020-04" db="EMBL/GenBank/DDBJ databases">
        <title>Genome Assembly and Annotation of Botryosphaeria dothidea sdau 11-99, a Latent Pathogen of Apple Fruit Ring Rot in China.</title>
        <authorList>
            <person name="Yu C."/>
            <person name="Diao Y."/>
            <person name="Lu Q."/>
            <person name="Zhao J."/>
            <person name="Cui S."/>
            <person name="Peng C."/>
            <person name="He B."/>
            <person name="Liu H."/>
        </authorList>
    </citation>
    <scope>NUCLEOTIDE SEQUENCE [LARGE SCALE GENOMIC DNA]</scope>
    <source>
        <strain evidence="1">Sdau11-99</strain>
    </source>
</reference>
<protein>
    <submittedName>
        <fullName evidence="1">Uncharacterized protein</fullName>
    </submittedName>
</protein>
<evidence type="ECO:0000313" key="2">
    <source>
        <dbReference type="Proteomes" id="UP000572817"/>
    </source>
</evidence>